<keyword evidence="7 14" id="KW-0378">Hydrolase</keyword>
<dbReference type="RefSeq" id="WP_096496018.1">
    <property type="nucleotide sequence ID" value="NZ_CP023445.1"/>
</dbReference>
<evidence type="ECO:0000313" key="20">
    <source>
        <dbReference type="EMBL" id="ATE56199.1"/>
    </source>
</evidence>
<dbReference type="GO" id="GO:0005737">
    <property type="term" value="C:cytoplasm"/>
    <property type="evidence" value="ECO:0007669"/>
    <property type="project" value="UniProtKB-SubCell"/>
</dbReference>
<dbReference type="EC" id="3.2.1.141" evidence="4 13"/>
<dbReference type="PIRSF" id="PIRSF006337">
    <property type="entry name" value="Trehalose_TreZ"/>
    <property type="match status" value="1"/>
</dbReference>
<evidence type="ECO:0000256" key="3">
    <source>
        <dbReference type="ARBA" id="ARBA00008061"/>
    </source>
</evidence>
<comment type="similarity">
    <text evidence="3 14">Belongs to the glycosyl hydrolase 13 family.</text>
</comment>
<evidence type="ECO:0000256" key="13">
    <source>
        <dbReference type="NCBIfam" id="TIGR02402"/>
    </source>
</evidence>
<dbReference type="InterPro" id="IPR017853">
    <property type="entry name" value="GH"/>
</dbReference>
<dbReference type="SUPFAM" id="SSF51445">
    <property type="entry name" value="(Trans)glycosidases"/>
    <property type="match status" value="1"/>
</dbReference>
<evidence type="ECO:0000256" key="11">
    <source>
        <dbReference type="ARBA" id="ARBA00033284"/>
    </source>
</evidence>
<feature type="active site" description="Proton donor" evidence="15">
    <location>
        <position position="274"/>
    </location>
</feature>
<dbReference type="CDD" id="cd02853">
    <property type="entry name" value="E_set_MTHase_like_N"/>
    <property type="match status" value="1"/>
</dbReference>
<evidence type="ECO:0000256" key="9">
    <source>
        <dbReference type="ARBA" id="ARBA00023295"/>
    </source>
</evidence>
<evidence type="ECO:0000313" key="21">
    <source>
        <dbReference type="Proteomes" id="UP000218505"/>
    </source>
</evidence>
<dbReference type="SUPFAM" id="SSF81296">
    <property type="entry name" value="E set domains"/>
    <property type="match status" value="1"/>
</dbReference>
<evidence type="ECO:0000256" key="1">
    <source>
        <dbReference type="ARBA" id="ARBA00004496"/>
    </source>
</evidence>
<feature type="binding site" evidence="16">
    <location>
        <begin position="235"/>
        <end position="240"/>
    </location>
    <ligand>
        <name>substrate</name>
    </ligand>
</feature>
<evidence type="ECO:0000256" key="7">
    <source>
        <dbReference type="ARBA" id="ARBA00022801"/>
    </source>
</evidence>
<evidence type="ECO:0000256" key="4">
    <source>
        <dbReference type="ARBA" id="ARBA00012268"/>
    </source>
</evidence>
<accession>A0A290ZB44</accession>
<dbReference type="InterPro" id="IPR012768">
    <property type="entry name" value="Trehalose_TreZ"/>
</dbReference>
<evidence type="ECO:0000256" key="12">
    <source>
        <dbReference type="ARBA" id="ARBA00034013"/>
    </source>
</evidence>
<evidence type="ECO:0000256" key="6">
    <source>
        <dbReference type="ARBA" id="ARBA00022490"/>
    </source>
</evidence>
<dbReference type="NCBIfam" id="TIGR02402">
    <property type="entry name" value="trehalose_TreZ"/>
    <property type="match status" value="1"/>
</dbReference>
<comment type="catalytic activity">
    <reaction evidence="12 14">
        <text>hydrolysis of (1-&gt;4)-alpha-D-glucosidic linkage in 4-alpha-D-[(1-&gt;4)-alpha-D-glucanosyl]n trehalose to yield trehalose and (1-&gt;4)-alpha-D-glucan.</text>
        <dbReference type="EC" id="3.2.1.141"/>
    </reaction>
</comment>
<dbReference type="UniPathway" id="UPA00299"/>
<feature type="site" description="Transition state stabilizer" evidence="17">
    <location>
        <position position="368"/>
    </location>
</feature>
<feature type="binding site" evidence="16">
    <location>
        <begin position="299"/>
        <end position="303"/>
    </location>
    <ligand>
        <name>substrate</name>
    </ligand>
</feature>
<dbReference type="AlphaFoldDB" id="A0A290ZB44"/>
<dbReference type="EMBL" id="CP023445">
    <property type="protein sequence ID" value="ATE56199.1"/>
    <property type="molecule type" value="Genomic_DNA"/>
</dbReference>
<keyword evidence="21" id="KW-1185">Reference proteome</keyword>
<dbReference type="Pfam" id="PF00128">
    <property type="entry name" value="Alpha-amylase"/>
    <property type="match status" value="1"/>
</dbReference>
<evidence type="ECO:0000256" key="8">
    <source>
        <dbReference type="ARBA" id="ARBA00023277"/>
    </source>
</evidence>
<feature type="compositionally biased region" description="Low complexity" evidence="18">
    <location>
        <begin position="554"/>
        <end position="576"/>
    </location>
</feature>
<dbReference type="SMART" id="SM00642">
    <property type="entry name" value="Aamy"/>
    <property type="match status" value="1"/>
</dbReference>
<dbReference type="InterPro" id="IPR013783">
    <property type="entry name" value="Ig-like_fold"/>
</dbReference>
<dbReference type="Gene3D" id="3.20.20.80">
    <property type="entry name" value="Glycosidases"/>
    <property type="match status" value="1"/>
</dbReference>
<dbReference type="KEGG" id="apre:CNX65_25410"/>
<comment type="subcellular location">
    <subcellularLocation>
        <location evidence="1 15">Cytoplasm</location>
    </subcellularLocation>
</comment>
<proteinExistence type="inferred from homology"/>
<protein>
    <recommendedName>
        <fullName evidence="5 13">Malto-oligosyltrehalose trehalohydrolase</fullName>
        <shortName evidence="14">MTHase</shortName>
        <ecNumber evidence="4 13">3.2.1.141</ecNumber>
    </recommendedName>
    <alternativeName>
        <fullName evidence="11 14">4-alpha-D-((1-&gt;4)-alpha-D-glucano)trehalose trehalohydrolase</fullName>
    </alternativeName>
    <alternativeName>
        <fullName evidence="10 14">Maltooligosyl trehalose trehalohydrolase</fullName>
    </alternativeName>
</protein>
<dbReference type="Gene3D" id="2.60.40.10">
    <property type="entry name" value="Immunoglobulins"/>
    <property type="match status" value="1"/>
</dbReference>
<dbReference type="PANTHER" id="PTHR43651:SF11">
    <property type="entry name" value="MALTO-OLIGOSYLTREHALOSE TREHALOHYDROLASE"/>
    <property type="match status" value="1"/>
</dbReference>
<sequence length="630" mass="67608">MTFSVWAPDRDGVVVRVDGQDHDMTPVGGGWWYSDASGTDYAFVLDGDALPDPRSLRQPDGVHGPSRAYDHDEFAWTDQRWTGRALPGAVVYELHVGTFTPGGTFDSAVERLDHLADLGITHVEVLPVNSFDGPSGWGYDGVLWGAVHEPYGGPDGFKRFVDACHARGLAVLLDVVYNHLGPSGAYLDRFGPYFAGSNEWGPGLNLDGPGSDEVRRYVVDNALGWLRDFHVDGLRLDAVHALLDRSATHLLEQLAREVDALSTALGRPLTLIAESDLNDARLVTAREGGGYGLHAQWADDLHHALHVALSGETFGYYPDFEGKLATTLERVFLHDGTWSSFRGRAHGRPVDRERLPGYRFLAYLQNHDQIGNRATGDRLTATVSPERLAIGAAIVLCSPYTPMLFMGEEWGARTPWRFFASFPDPQLAEAVRTGRRREFARHGWGESDVPDPVDPATVEASKLDWAEVSRPEHARVLELHRALIRLRREHPELADPRLDRFRVEQRGSVLVLHRGDLRLLCNLAPAGGVPSGEGAVGGAAGAAVGAGAAGGADGALARPGGSRPGAADAGAPGPGARDAEVDLGVAPVAVLLASGEAEVAGQVLSLPAETFAVVQLPGSQPTSVSRSARS</sequence>
<dbReference type="CDD" id="cd11325">
    <property type="entry name" value="AmyAc_GTHase"/>
    <property type="match status" value="1"/>
</dbReference>
<dbReference type="InterPro" id="IPR014756">
    <property type="entry name" value="Ig_E-set"/>
</dbReference>
<evidence type="ECO:0000259" key="19">
    <source>
        <dbReference type="SMART" id="SM00642"/>
    </source>
</evidence>
<keyword evidence="9 14" id="KW-0326">Glycosidase</keyword>
<dbReference type="PANTHER" id="PTHR43651">
    <property type="entry name" value="1,4-ALPHA-GLUCAN-BRANCHING ENZYME"/>
    <property type="match status" value="1"/>
</dbReference>
<feature type="active site" description="Nucleophile" evidence="15">
    <location>
        <position position="237"/>
    </location>
</feature>
<dbReference type="GO" id="GO:0033942">
    <property type="term" value="F:4-alpha-D-(1-&gt;4)-alpha-D-glucanotrehalose trehalohydrolase activity"/>
    <property type="evidence" value="ECO:0007669"/>
    <property type="project" value="UniProtKB-EC"/>
</dbReference>
<reference evidence="20" key="1">
    <citation type="submission" date="2017-09" db="EMBL/GenBank/DDBJ databases">
        <title>Complete Genome Sequence of ansamitocin-producing Bacterium Actinosynnema pretiosum X47.</title>
        <authorList>
            <person name="Cao G."/>
            <person name="Zong G."/>
            <person name="Zhong C."/>
            <person name="Fu J."/>
        </authorList>
    </citation>
    <scope>NUCLEOTIDE SEQUENCE [LARGE SCALE GENOMIC DNA]</scope>
    <source>
        <strain evidence="20">X47</strain>
    </source>
</reference>
<evidence type="ECO:0000256" key="18">
    <source>
        <dbReference type="SAM" id="MobiDB-lite"/>
    </source>
</evidence>
<dbReference type="InterPro" id="IPR006047">
    <property type="entry name" value="GH13_cat_dom"/>
</dbReference>
<evidence type="ECO:0000256" key="16">
    <source>
        <dbReference type="PIRSR" id="PIRSR006337-2"/>
    </source>
</evidence>
<feature type="domain" description="Glycosyl hydrolase family 13 catalytic" evidence="19">
    <location>
        <begin position="93"/>
        <end position="441"/>
    </location>
</feature>
<dbReference type="Proteomes" id="UP000218505">
    <property type="component" value="Chromosome"/>
</dbReference>
<evidence type="ECO:0000256" key="10">
    <source>
        <dbReference type="ARBA" id="ARBA00032057"/>
    </source>
</evidence>
<keyword evidence="6" id="KW-0963">Cytoplasm</keyword>
<organism evidence="20 21">
    <name type="scientific">Actinosynnema pretiosum</name>
    <dbReference type="NCBI Taxonomy" id="42197"/>
    <lineage>
        <taxon>Bacteria</taxon>
        <taxon>Bacillati</taxon>
        <taxon>Actinomycetota</taxon>
        <taxon>Actinomycetes</taxon>
        <taxon>Pseudonocardiales</taxon>
        <taxon>Pseudonocardiaceae</taxon>
        <taxon>Actinosynnema</taxon>
    </lineage>
</organism>
<evidence type="ECO:0000256" key="5">
    <source>
        <dbReference type="ARBA" id="ARBA00015938"/>
    </source>
</evidence>
<name>A0A290ZB44_9PSEU</name>
<evidence type="ECO:0000256" key="2">
    <source>
        <dbReference type="ARBA" id="ARBA00005199"/>
    </source>
</evidence>
<keyword evidence="8" id="KW-0119">Carbohydrate metabolism</keyword>
<dbReference type="InterPro" id="IPR044901">
    <property type="entry name" value="Trehalose_TreZ_E-set_sf"/>
</dbReference>
<gene>
    <name evidence="20" type="primary">treZ</name>
    <name evidence="20" type="ORF">CNX65_25410</name>
</gene>
<evidence type="ECO:0000256" key="14">
    <source>
        <dbReference type="PIRNR" id="PIRNR006337"/>
    </source>
</evidence>
<evidence type="ECO:0000256" key="17">
    <source>
        <dbReference type="PIRSR" id="PIRSR006337-3"/>
    </source>
</evidence>
<feature type="region of interest" description="Disordered" evidence="18">
    <location>
        <begin position="548"/>
        <end position="578"/>
    </location>
</feature>
<dbReference type="GO" id="GO:0005992">
    <property type="term" value="P:trehalose biosynthetic process"/>
    <property type="evidence" value="ECO:0007669"/>
    <property type="project" value="UniProtKB-UniRule"/>
</dbReference>
<comment type="pathway">
    <text evidence="2 14">Glycan biosynthesis; trehalose biosynthesis.</text>
</comment>
<feature type="binding site" evidence="16">
    <location>
        <begin position="367"/>
        <end position="372"/>
    </location>
    <ligand>
        <name>substrate</name>
    </ligand>
</feature>
<evidence type="ECO:0000256" key="15">
    <source>
        <dbReference type="PIRSR" id="PIRSR006337-1"/>
    </source>
</evidence>
<dbReference type="Gene3D" id="1.10.10.760">
    <property type="entry name" value="E-set domains of sugar-utilizing enzymes"/>
    <property type="match status" value="1"/>
</dbReference>